<protein>
    <submittedName>
        <fullName evidence="1">Uncharacterized protein</fullName>
    </submittedName>
</protein>
<accession>A0A8S9MJA0</accession>
<reference evidence="1" key="1">
    <citation type="submission" date="2019-12" db="EMBL/GenBank/DDBJ databases">
        <title>Genome sequencing and annotation of Brassica cretica.</title>
        <authorList>
            <person name="Studholme D.J."/>
            <person name="Sarris P.F."/>
        </authorList>
    </citation>
    <scope>NUCLEOTIDE SEQUENCE</scope>
    <source>
        <strain evidence="1">PFS-001/15</strain>
        <tissue evidence="1">Leaf</tissue>
    </source>
</reference>
<gene>
    <name evidence="1" type="ORF">F2Q68_00040690</name>
</gene>
<dbReference type="Proteomes" id="UP000712281">
    <property type="component" value="Unassembled WGS sequence"/>
</dbReference>
<dbReference type="EMBL" id="QGKW02000007">
    <property type="protein sequence ID" value="KAF2617981.1"/>
    <property type="molecule type" value="Genomic_DNA"/>
</dbReference>
<dbReference type="AlphaFoldDB" id="A0A8S9MJA0"/>
<organism evidence="1 2">
    <name type="scientific">Brassica cretica</name>
    <name type="common">Mustard</name>
    <dbReference type="NCBI Taxonomy" id="69181"/>
    <lineage>
        <taxon>Eukaryota</taxon>
        <taxon>Viridiplantae</taxon>
        <taxon>Streptophyta</taxon>
        <taxon>Embryophyta</taxon>
        <taxon>Tracheophyta</taxon>
        <taxon>Spermatophyta</taxon>
        <taxon>Magnoliopsida</taxon>
        <taxon>eudicotyledons</taxon>
        <taxon>Gunneridae</taxon>
        <taxon>Pentapetalae</taxon>
        <taxon>rosids</taxon>
        <taxon>malvids</taxon>
        <taxon>Brassicales</taxon>
        <taxon>Brassicaceae</taxon>
        <taxon>Brassiceae</taxon>
        <taxon>Brassica</taxon>
    </lineage>
</organism>
<name>A0A8S9MJA0_BRACR</name>
<evidence type="ECO:0000313" key="2">
    <source>
        <dbReference type="Proteomes" id="UP000712281"/>
    </source>
</evidence>
<comment type="caution">
    <text evidence="1">The sequence shown here is derived from an EMBL/GenBank/DDBJ whole genome shotgun (WGS) entry which is preliminary data.</text>
</comment>
<evidence type="ECO:0000313" key="1">
    <source>
        <dbReference type="EMBL" id="KAF2617981.1"/>
    </source>
</evidence>
<proteinExistence type="predicted"/>
<sequence>MKHRITLTKKSDPGKFAIPCVVKGVEFPHSMCDTGASVINSVDYGKELGFIGACHCGADYESEYDRALVPLGRNVATELEPKLGRYVATELEPKLGRYIATELFRTSIRHQSMHYRQNLQMLSPEDRSKLSPCFPLF</sequence>